<evidence type="ECO:0000313" key="2">
    <source>
        <dbReference type="Proteomes" id="UP000198584"/>
    </source>
</evidence>
<protein>
    <submittedName>
        <fullName evidence="1">Uncharacterized protein</fullName>
    </submittedName>
</protein>
<dbReference type="RefSeq" id="WP_093045885.1">
    <property type="nucleotide sequence ID" value="NZ_FNQR01000014.1"/>
</dbReference>
<accession>A0A1H4G8W5</accession>
<dbReference type="OrthoDB" id="8448090at2"/>
<name>A0A1H4G8W5_9BACI</name>
<organism evidence="1 2">
    <name type="scientific">Thalassobacillus cyri</name>
    <dbReference type="NCBI Taxonomy" id="571932"/>
    <lineage>
        <taxon>Bacteria</taxon>
        <taxon>Bacillati</taxon>
        <taxon>Bacillota</taxon>
        <taxon>Bacilli</taxon>
        <taxon>Bacillales</taxon>
        <taxon>Bacillaceae</taxon>
        <taxon>Thalassobacillus</taxon>
    </lineage>
</organism>
<evidence type="ECO:0000313" key="1">
    <source>
        <dbReference type="EMBL" id="SEB05460.1"/>
    </source>
</evidence>
<keyword evidence="2" id="KW-1185">Reference proteome</keyword>
<dbReference type="EMBL" id="FNQR01000014">
    <property type="protein sequence ID" value="SEB05460.1"/>
    <property type="molecule type" value="Genomic_DNA"/>
</dbReference>
<dbReference type="AlphaFoldDB" id="A0A1H4G8W5"/>
<reference evidence="1 2" key="1">
    <citation type="submission" date="2016-10" db="EMBL/GenBank/DDBJ databases">
        <authorList>
            <person name="de Groot N.N."/>
        </authorList>
    </citation>
    <scope>NUCLEOTIDE SEQUENCE [LARGE SCALE GENOMIC DNA]</scope>
    <source>
        <strain evidence="1 2">CCM7597</strain>
    </source>
</reference>
<dbReference type="Proteomes" id="UP000198584">
    <property type="component" value="Unassembled WGS sequence"/>
</dbReference>
<sequence>MRKMTTITIFIQEISYLVDHGASYTVDEINQHIEKRDLVDWLEKELPFGSELSLDFSLFKEEHRRYLHDEYDSILGGYQGQERRKWGIENNGLNLLISWGTEIIRDIHGRDNMDEWIEK</sequence>
<proteinExistence type="predicted"/>
<gene>
    <name evidence="1" type="ORF">SAMN05421743_11466</name>
</gene>